<reference evidence="3 4" key="1">
    <citation type="journal article" date="2024" name="IMA Fungus">
        <title>IMA Genome - F19 : A genome assembly and annotation guide to empower mycologists, including annotated draft genome sequences of Ceratocystis pirilliformis, Diaporthe australafricana, Fusarium ophioides, Paecilomyces lecythidis, and Sporothrix stenoceras.</title>
        <authorList>
            <person name="Aylward J."/>
            <person name="Wilson A.M."/>
            <person name="Visagie C.M."/>
            <person name="Spraker J."/>
            <person name="Barnes I."/>
            <person name="Buitendag C."/>
            <person name="Ceriani C."/>
            <person name="Del Mar Angel L."/>
            <person name="du Plessis D."/>
            <person name="Fuchs T."/>
            <person name="Gasser K."/>
            <person name="Kramer D."/>
            <person name="Li W."/>
            <person name="Munsamy K."/>
            <person name="Piso A."/>
            <person name="Price J.L."/>
            <person name="Sonnekus B."/>
            <person name="Thomas C."/>
            <person name="van der Nest A."/>
            <person name="van Dijk A."/>
            <person name="van Heerden A."/>
            <person name="van Vuuren N."/>
            <person name="Yilmaz N."/>
            <person name="Duong T.A."/>
            <person name="van der Merwe N.A."/>
            <person name="Wingfield M.J."/>
            <person name="Wingfield B.D."/>
        </authorList>
    </citation>
    <scope>NUCLEOTIDE SEQUENCE [LARGE SCALE GENOMIC DNA]</scope>
    <source>
        <strain evidence="3 4">CMW 5346</strain>
    </source>
</reference>
<comment type="caution">
    <text evidence="3">The sequence shown here is derived from an EMBL/GenBank/DDBJ whole genome shotgun (WGS) entry which is preliminary data.</text>
</comment>
<name>A0ABR3YS36_9PEZI</name>
<feature type="compositionally biased region" description="Basic residues" evidence="1">
    <location>
        <begin position="1"/>
        <end position="14"/>
    </location>
</feature>
<evidence type="ECO:0000313" key="3">
    <source>
        <dbReference type="EMBL" id="KAL1890164.1"/>
    </source>
</evidence>
<dbReference type="InterPro" id="IPR043904">
    <property type="entry name" value="PhoD_2-like"/>
</dbReference>
<proteinExistence type="predicted"/>
<dbReference type="Gene3D" id="3.60.21.70">
    <property type="entry name" value="PhoD-like phosphatase"/>
    <property type="match status" value="1"/>
</dbReference>
<feature type="domain" description="PhoD-like phosphatase" evidence="2">
    <location>
        <begin position="589"/>
        <end position="751"/>
    </location>
</feature>
<feature type="compositionally biased region" description="Low complexity" evidence="1">
    <location>
        <begin position="199"/>
        <end position="217"/>
    </location>
</feature>
<feature type="compositionally biased region" description="Low complexity" evidence="1">
    <location>
        <begin position="50"/>
        <end position="62"/>
    </location>
</feature>
<accession>A0ABR3YS36</accession>
<keyword evidence="4" id="KW-1185">Reference proteome</keyword>
<evidence type="ECO:0000313" key="4">
    <source>
        <dbReference type="Proteomes" id="UP001583186"/>
    </source>
</evidence>
<feature type="region of interest" description="Disordered" evidence="1">
    <location>
        <begin position="720"/>
        <end position="834"/>
    </location>
</feature>
<dbReference type="Pfam" id="PF19050">
    <property type="entry name" value="PhoD_2"/>
    <property type="match status" value="3"/>
</dbReference>
<gene>
    <name evidence="3" type="ORF">Sste5346_008457</name>
</gene>
<feature type="domain" description="PhoD-like phosphatase" evidence="2">
    <location>
        <begin position="291"/>
        <end position="444"/>
    </location>
</feature>
<dbReference type="InterPro" id="IPR038607">
    <property type="entry name" value="PhoD-like_sf"/>
</dbReference>
<protein>
    <recommendedName>
        <fullName evidence="2">PhoD-like phosphatase domain-containing protein</fullName>
    </recommendedName>
</protein>
<feature type="compositionally biased region" description="Basic and acidic residues" evidence="1">
    <location>
        <begin position="839"/>
        <end position="855"/>
    </location>
</feature>
<evidence type="ECO:0000259" key="2">
    <source>
        <dbReference type="Pfam" id="PF19050"/>
    </source>
</evidence>
<feature type="region of interest" description="Disordered" evidence="1">
    <location>
        <begin position="199"/>
        <end position="228"/>
    </location>
</feature>
<feature type="region of interest" description="Disordered" evidence="1">
    <location>
        <begin position="839"/>
        <end position="858"/>
    </location>
</feature>
<feature type="compositionally biased region" description="Low complexity" evidence="1">
    <location>
        <begin position="92"/>
        <end position="114"/>
    </location>
</feature>
<dbReference type="PANTHER" id="PTHR46689">
    <property type="entry name" value="MEMBRANE PROTEIN, PUTATIVE-RELATED"/>
    <property type="match status" value="1"/>
</dbReference>
<feature type="region of interest" description="Disordered" evidence="1">
    <location>
        <begin position="92"/>
        <end position="121"/>
    </location>
</feature>
<organism evidence="3 4">
    <name type="scientific">Sporothrix stenoceras</name>
    <dbReference type="NCBI Taxonomy" id="5173"/>
    <lineage>
        <taxon>Eukaryota</taxon>
        <taxon>Fungi</taxon>
        <taxon>Dikarya</taxon>
        <taxon>Ascomycota</taxon>
        <taxon>Pezizomycotina</taxon>
        <taxon>Sordariomycetes</taxon>
        <taxon>Sordariomycetidae</taxon>
        <taxon>Ophiostomatales</taxon>
        <taxon>Ophiostomataceae</taxon>
        <taxon>Sporothrix</taxon>
    </lineage>
</organism>
<feature type="compositionally biased region" description="Polar residues" evidence="1">
    <location>
        <begin position="720"/>
        <end position="735"/>
    </location>
</feature>
<dbReference type="InterPro" id="IPR018946">
    <property type="entry name" value="PhoD-like_MPP"/>
</dbReference>
<feature type="compositionally biased region" description="Gly residues" evidence="1">
    <location>
        <begin position="808"/>
        <end position="828"/>
    </location>
</feature>
<evidence type="ECO:0000256" key="1">
    <source>
        <dbReference type="SAM" id="MobiDB-lite"/>
    </source>
</evidence>
<feature type="domain" description="PhoD-like phosphatase" evidence="2">
    <location>
        <begin position="505"/>
        <end position="575"/>
    </location>
</feature>
<sequence>MAERHHPHLPHHHGGTVDDELDEIDNIGATSATSGRNPYASANRWRHQESSAYARHAAATASQPRDEEGARSDVKDLTAFLNASRITPSEAVATDGAAAGSSSAKGSAKNSPNSGSASRFKPIVVPGKVDAAASAPPTTADGQVKGVPADGKEVIVGPLLNYRRMEGDRWIGSALIVTRGGGKTQQFVPTAILGPAGNAADQAAAPTPADGPATNGTNGTGAVGKASSGNTQEIQGICLYSDPRNTFWRFDLSVPMGETESRWQYSFPGLRYKSESKPRTSIFSVPAITEAMRILFFSCNGFSVGTDEDAWSGPALWNDVIRCHAKTPFHVMIGGGDQIYNDSIRVSGPLREWTAIGNPKKRRDFPFTEKLRAACDDFYLNNYIEWYSTEPFAATNGQIPQLNIWDDHDIIDGFGSYVNEFMKCDVFRGIGGTAHKYYMLFQHHLPPPASTYTSDAPQVAEAHKPDPAQLVDTYVAPPIIESNYIIGSKPGPYVAEYSHNMYCKLGARMAFVGLDARTERTRHQVNYPETYEQIFSRLTAELRAAAAADEPIKHLILLLGIPIAYPRLTWLENVFSSPLLGPVKFMNRRFGLGGGFFNYFDGSVDLLDDLDDHYTARTHKKERNWFIERLQVLSAEHSVRITILGGDVHLAALGRFYANPDLNIASEHDYRLMINVVSSAITNKPPPAAIANLLARRNKIHHLNSSTDETLFKLFNKDPGTSTKTASHNQVTMPSRNFAIITENSPNNAESEERSRPRPPATDAAGQLQPPVTPAAAPPSSRGSSRFGRRSLSRRRENGANGLPPGSSAGGSATGGASGESNSGGNGRSGHYALHAGEEGAGTEHKAASELHGKGNDGSLDVCIRVEIDQHDPQGKTEPYGLTIPALDYTGPPPVPRVPHHFRSSRPNTGNRSTTTASSA</sequence>
<dbReference type="CDD" id="cd07389">
    <property type="entry name" value="MPP_PhoD"/>
    <property type="match status" value="1"/>
</dbReference>
<dbReference type="EMBL" id="JAWCUI010000065">
    <property type="protein sequence ID" value="KAL1890164.1"/>
    <property type="molecule type" value="Genomic_DNA"/>
</dbReference>
<feature type="compositionally biased region" description="Polar residues" evidence="1">
    <location>
        <begin position="905"/>
        <end position="920"/>
    </location>
</feature>
<feature type="region of interest" description="Disordered" evidence="1">
    <location>
        <begin position="1"/>
        <end position="72"/>
    </location>
</feature>
<dbReference type="PANTHER" id="PTHR46689:SF3">
    <property type="entry name" value="PHOD-LIKE PHOSPHATASE DOMAIN-CONTAINING PROTEIN"/>
    <property type="match status" value="1"/>
</dbReference>
<dbReference type="Proteomes" id="UP001583186">
    <property type="component" value="Unassembled WGS sequence"/>
</dbReference>
<feature type="region of interest" description="Disordered" evidence="1">
    <location>
        <begin position="870"/>
        <end position="920"/>
    </location>
</feature>